<dbReference type="EMBL" id="CM003612">
    <property type="protein sequence ID" value="KYP59049.1"/>
    <property type="molecule type" value="Genomic_DNA"/>
</dbReference>
<evidence type="ECO:0000313" key="2">
    <source>
        <dbReference type="Proteomes" id="UP000075243"/>
    </source>
</evidence>
<protein>
    <submittedName>
        <fullName evidence="1">Uncharacterized protein</fullName>
    </submittedName>
</protein>
<evidence type="ECO:0000313" key="1">
    <source>
        <dbReference type="EMBL" id="KYP59049.1"/>
    </source>
</evidence>
<dbReference type="Gramene" id="C.cajan_14052.t">
    <property type="protein sequence ID" value="C.cajan_14052.t.cds1"/>
    <property type="gene ID" value="C.cajan_14052"/>
</dbReference>
<reference evidence="1 2" key="1">
    <citation type="journal article" date="2012" name="Nat. Biotechnol.">
        <title>Draft genome sequence of pigeonpea (Cajanus cajan), an orphan legume crop of resource-poor farmers.</title>
        <authorList>
            <person name="Varshney R.K."/>
            <person name="Chen W."/>
            <person name="Li Y."/>
            <person name="Bharti A.K."/>
            <person name="Saxena R.K."/>
            <person name="Schlueter J.A."/>
            <person name="Donoghue M.T."/>
            <person name="Azam S."/>
            <person name="Fan G."/>
            <person name="Whaley A.M."/>
            <person name="Farmer A.D."/>
            <person name="Sheridan J."/>
            <person name="Iwata A."/>
            <person name="Tuteja R."/>
            <person name="Penmetsa R.V."/>
            <person name="Wu W."/>
            <person name="Upadhyaya H.D."/>
            <person name="Yang S.P."/>
            <person name="Shah T."/>
            <person name="Saxena K.B."/>
            <person name="Michael T."/>
            <person name="McCombie W.R."/>
            <person name="Yang B."/>
            <person name="Zhang G."/>
            <person name="Yang H."/>
            <person name="Wang J."/>
            <person name="Spillane C."/>
            <person name="Cook D.R."/>
            <person name="May G.D."/>
            <person name="Xu X."/>
            <person name="Jackson S.A."/>
        </authorList>
    </citation>
    <scope>NUCLEOTIDE SEQUENCE [LARGE SCALE GENOMIC DNA]</scope>
    <source>
        <strain evidence="2">cv. Asha</strain>
    </source>
</reference>
<dbReference type="OMA" id="WIDTWIG"/>
<keyword evidence="2" id="KW-1185">Reference proteome</keyword>
<accession>A0A151SW75</accession>
<name>A0A151SW75_CAJCA</name>
<dbReference type="Proteomes" id="UP000075243">
    <property type="component" value="Chromosome 10"/>
</dbReference>
<organism evidence="1 2">
    <name type="scientific">Cajanus cajan</name>
    <name type="common">Pigeon pea</name>
    <name type="synonym">Cajanus indicus</name>
    <dbReference type="NCBI Taxonomy" id="3821"/>
    <lineage>
        <taxon>Eukaryota</taxon>
        <taxon>Viridiplantae</taxon>
        <taxon>Streptophyta</taxon>
        <taxon>Embryophyta</taxon>
        <taxon>Tracheophyta</taxon>
        <taxon>Spermatophyta</taxon>
        <taxon>Magnoliopsida</taxon>
        <taxon>eudicotyledons</taxon>
        <taxon>Gunneridae</taxon>
        <taxon>Pentapetalae</taxon>
        <taxon>rosids</taxon>
        <taxon>fabids</taxon>
        <taxon>Fabales</taxon>
        <taxon>Fabaceae</taxon>
        <taxon>Papilionoideae</taxon>
        <taxon>50 kb inversion clade</taxon>
        <taxon>NPAAA clade</taxon>
        <taxon>indigoferoid/millettioid clade</taxon>
        <taxon>Phaseoleae</taxon>
        <taxon>Cajanus</taxon>
    </lineage>
</organism>
<gene>
    <name evidence="1" type="ORF">KK1_014475</name>
</gene>
<dbReference type="AlphaFoldDB" id="A0A151SW75"/>
<proteinExistence type="predicted"/>
<sequence length="134" mass="15521">MMKNCWALCSQPNMLWVQVVRSKYVCGEDFIPIIHKKPTTSNLWRGICEVWDKVVHNIAWNIGNGKSTKFWSDHWLPSNVVLNEVAIQMVLMEIQSRKVIDFVDANGNWKLDEACSYIPSQHWSEIQGLTPLFS</sequence>